<gene>
    <name evidence="2" type="ordered locus">KVU_2551</name>
</gene>
<dbReference type="Proteomes" id="UP000000692">
    <property type="component" value="Chromosome"/>
</dbReference>
<keyword evidence="3" id="KW-1185">Reference proteome</keyword>
<name>F9Y8A4_KETVW</name>
<evidence type="ECO:0000256" key="1">
    <source>
        <dbReference type="SAM" id="Phobius"/>
    </source>
</evidence>
<dbReference type="KEGG" id="kvl:KVU_2551"/>
<reference evidence="2 3" key="1">
    <citation type="journal article" date="2011" name="J. Bacteriol.">
        <title>Complete genome sequence of the industrial strain Ketogulonicigenium vulgare WSH-001.</title>
        <authorList>
            <person name="Liu L."/>
            <person name="Li Y."/>
            <person name="Zhang J."/>
            <person name="Zhou Z."/>
            <person name="Liu J."/>
            <person name="Li X."/>
            <person name="Zhou J."/>
            <person name="Du G."/>
            <person name="Wang L."/>
            <person name="Chen J."/>
        </authorList>
    </citation>
    <scope>NUCLEOTIDE SEQUENCE [LARGE SCALE GENOMIC DNA]</scope>
    <source>
        <strain evidence="2 3">WSH-001</strain>
    </source>
</reference>
<accession>F9Y8A4</accession>
<dbReference type="RefSeq" id="WP_013383042.1">
    <property type="nucleotide sequence ID" value="NC_017384.1"/>
</dbReference>
<keyword evidence="1" id="KW-1133">Transmembrane helix</keyword>
<keyword evidence="1" id="KW-0472">Membrane</keyword>
<keyword evidence="1" id="KW-0812">Transmembrane</keyword>
<dbReference type="HOGENOM" id="CLU_196825_1_0_5"/>
<dbReference type="AlphaFoldDB" id="F9Y8A4"/>
<evidence type="ECO:0000313" key="2">
    <source>
        <dbReference type="EMBL" id="AEM42390.1"/>
    </source>
</evidence>
<feature type="transmembrane region" description="Helical" evidence="1">
    <location>
        <begin position="6"/>
        <end position="26"/>
    </location>
</feature>
<feature type="transmembrane region" description="Helical" evidence="1">
    <location>
        <begin position="33"/>
        <end position="50"/>
    </location>
</feature>
<dbReference type="EMBL" id="CP002018">
    <property type="protein sequence ID" value="AEM42390.1"/>
    <property type="molecule type" value="Genomic_DNA"/>
</dbReference>
<evidence type="ECO:0000313" key="3">
    <source>
        <dbReference type="Proteomes" id="UP000000692"/>
    </source>
</evidence>
<proteinExistence type="predicted"/>
<dbReference type="OrthoDB" id="7875801at2"/>
<organism evidence="2 3">
    <name type="scientific">Ketogulonicigenium vulgare (strain WSH-001)</name>
    <dbReference type="NCBI Taxonomy" id="759362"/>
    <lineage>
        <taxon>Bacteria</taxon>
        <taxon>Pseudomonadati</taxon>
        <taxon>Pseudomonadota</taxon>
        <taxon>Alphaproteobacteria</taxon>
        <taxon>Rhodobacterales</taxon>
        <taxon>Roseobacteraceae</taxon>
        <taxon>Ketogulonicigenium</taxon>
    </lineage>
</organism>
<protein>
    <submittedName>
        <fullName evidence="2">Uncharacterized protein</fullName>
    </submittedName>
</protein>
<sequence>MQLDFAFVGAALLLGFAVLSLLSGLADGRLSRFGLLLFAAGFAIGGWVVINHPADYGLAQIPAVFIRVLAALTRIS</sequence>